<comment type="caution">
    <text evidence="1">The sequence shown here is derived from an EMBL/GenBank/DDBJ whole genome shotgun (WGS) entry which is preliminary data.</text>
</comment>
<dbReference type="PANTHER" id="PTHR45749">
    <property type="match status" value="1"/>
</dbReference>
<accession>A0ABQ8STY7</accession>
<sequence length="211" mass="23912">MKGTVDINHDSFDSVDFLLNNSINNLTFEQKVDLKGKIARPKLDISQKGGKYIRTFQEKWYLKYRCLAGNKTKRTYHSYYCLISVRKIHGVKEGTSSDVQNDLIESVTIAINENIQKEINDATSVSIQTDETTDVSVKAQFSIIARYVHALQNELVNIYSSGKDKDKSFIELLAFTVDNELETVYEQTVKLLQLILSIPVSSTTTERSVST</sequence>
<protein>
    <recommendedName>
        <fullName evidence="3">DUF4371 domain-containing protein</fullName>
    </recommendedName>
</protein>
<proteinExistence type="predicted"/>
<dbReference type="EMBL" id="JAJSOF020000021">
    <property type="protein sequence ID" value="KAJ4437639.1"/>
    <property type="molecule type" value="Genomic_DNA"/>
</dbReference>
<evidence type="ECO:0000313" key="1">
    <source>
        <dbReference type="EMBL" id="KAJ4437639.1"/>
    </source>
</evidence>
<evidence type="ECO:0008006" key="3">
    <source>
        <dbReference type="Google" id="ProtNLM"/>
    </source>
</evidence>
<dbReference type="Proteomes" id="UP001148838">
    <property type="component" value="Unassembled WGS sequence"/>
</dbReference>
<evidence type="ECO:0000313" key="2">
    <source>
        <dbReference type="Proteomes" id="UP001148838"/>
    </source>
</evidence>
<organism evidence="1 2">
    <name type="scientific">Periplaneta americana</name>
    <name type="common">American cockroach</name>
    <name type="synonym">Blatta americana</name>
    <dbReference type="NCBI Taxonomy" id="6978"/>
    <lineage>
        <taxon>Eukaryota</taxon>
        <taxon>Metazoa</taxon>
        <taxon>Ecdysozoa</taxon>
        <taxon>Arthropoda</taxon>
        <taxon>Hexapoda</taxon>
        <taxon>Insecta</taxon>
        <taxon>Pterygota</taxon>
        <taxon>Neoptera</taxon>
        <taxon>Polyneoptera</taxon>
        <taxon>Dictyoptera</taxon>
        <taxon>Blattodea</taxon>
        <taxon>Blattoidea</taxon>
        <taxon>Blattidae</taxon>
        <taxon>Blattinae</taxon>
        <taxon>Periplaneta</taxon>
    </lineage>
</organism>
<gene>
    <name evidence="1" type="ORF">ANN_17784</name>
</gene>
<name>A0ABQ8STY7_PERAM</name>
<keyword evidence="2" id="KW-1185">Reference proteome</keyword>
<dbReference type="PANTHER" id="PTHR45749:SF28">
    <property type="entry name" value="ZINC FINGER MYM-TYPE PROTEIN 1-LIKE-RELATED"/>
    <property type="match status" value="1"/>
</dbReference>
<reference evidence="1 2" key="1">
    <citation type="journal article" date="2022" name="Allergy">
        <title>Genome assembly and annotation of Periplaneta americana reveal a comprehensive cockroach allergen profile.</title>
        <authorList>
            <person name="Wang L."/>
            <person name="Xiong Q."/>
            <person name="Saelim N."/>
            <person name="Wang L."/>
            <person name="Nong W."/>
            <person name="Wan A.T."/>
            <person name="Shi M."/>
            <person name="Liu X."/>
            <person name="Cao Q."/>
            <person name="Hui J.H.L."/>
            <person name="Sookrung N."/>
            <person name="Leung T.F."/>
            <person name="Tungtrongchitr A."/>
            <person name="Tsui S.K.W."/>
        </authorList>
    </citation>
    <scope>NUCLEOTIDE SEQUENCE [LARGE SCALE GENOMIC DNA]</scope>
    <source>
        <strain evidence="1">PWHHKU_190912</strain>
    </source>
</reference>